<dbReference type="PROSITE" id="PS51387">
    <property type="entry name" value="FAD_PCMH"/>
    <property type="match status" value="1"/>
</dbReference>
<evidence type="ECO:0000259" key="4">
    <source>
        <dbReference type="PROSITE" id="PS51387"/>
    </source>
</evidence>
<dbReference type="EMBL" id="JAKWBI020000372">
    <property type="protein sequence ID" value="KAJ2895819.1"/>
    <property type="molecule type" value="Genomic_DNA"/>
</dbReference>
<dbReference type="Pfam" id="PF08031">
    <property type="entry name" value="BBE"/>
    <property type="match status" value="1"/>
</dbReference>
<keyword evidence="2" id="KW-0560">Oxidoreductase</keyword>
<reference evidence="5" key="1">
    <citation type="submission" date="2022-07" db="EMBL/GenBank/DDBJ databases">
        <title>Draft genome sequence of Zalerion maritima ATCC 34329, a (micro)plastics degrading marine fungus.</title>
        <authorList>
            <person name="Paco A."/>
            <person name="Goncalves M.F.M."/>
            <person name="Rocha-Santos T.A.P."/>
            <person name="Alves A."/>
        </authorList>
    </citation>
    <scope>NUCLEOTIDE SEQUENCE</scope>
    <source>
        <strain evidence="5">ATCC 34329</strain>
    </source>
</reference>
<evidence type="ECO:0000313" key="6">
    <source>
        <dbReference type="Proteomes" id="UP001201980"/>
    </source>
</evidence>
<evidence type="ECO:0000256" key="3">
    <source>
        <dbReference type="SAM" id="SignalP"/>
    </source>
</evidence>
<comment type="similarity">
    <text evidence="1">Belongs to the oxygen-dependent FAD-linked oxidoreductase family.</text>
</comment>
<dbReference type="AlphaFoldDB" id="A0AAD5WPU2"/>
<evidence type="ECO:0000256" key="1">
    <source>
        <dbReference type="ARBA" id="ARBA00005466"/>
    </source>
</evidence>
<dbReference type="InterPro" id="IPR012951">
    <property type="entry name" value="BBE"/>
</dbReference>
<dbReference type="SUPFAM" id="SSF56176">
    <property type="entry name" value="FAD-binding/transporter-associated domain-like"/>
    <property type="match status" value="1"/>
</dbReference>
<dbReference type="InterPro" id="IPR036318">
    <property type="entry name" value="FAD-bd_PCMH-like_sf"/>
</dbReference>
<name>A0AAD5WPU2_9PEZI</name>
<dbReference type="InterPro" id="IPR006094">
    <property type="entry name" value="Oxid_FAD_bind_N"/>
</dbReference>
<dbReference type="GO" id="GO:0016491">
    <property type="term" value="F:oxidoreductase activity"/>
    <property type="evidence" value="ECO:0007669"/>
    <property type="project" value="UniProtKB-KW"/>
</dbReference>
<dbReference type="Pfam" id="PF01565">
    <property type="entry name" value="FAD_binding_4"/>
    <property type="match status" value="1"/>
</dbReference>
<feature type="signal peptide" evidence="3">
    <location>
        <begin position="1"/>
        <end position="23"/>
    </location>
</feature>
<dbReference type="InterPro" id="IPR016169">
    <property type="entry name" value="FAD-bd_PCMH_sub2"/>
</dbReference>
<evidence type="ECO:0000313" key="5">
    <source>
        <dbReference type="EMBL" id="KAJ2895819.1"/>
    </source>
</evidence>
<dbReference type="PANTHER" id="PTHR13878">
    <property type="entry name" value="GULONOLACTONE OXIDASE"/>
    <property type="match status" value="1"/>
</dbReference>
<protein>
    <recommendedName>
        <fullName evidence="4">FAD-binding PCMH-type domain-containing protein</fullName>
    </recommendedName>
</protein>
<accession>A0AAD5WPU2</accession>
<dbReference type="GO" id="GO:0071949">
    <property type="term" value="F:FAD binding"/>
    <property type="evidence" value="ECO:0007669"/>
    <property type="project" value="InterPro"/>
</dbReference>
<dbReference type="InterPro" id="IPR050432">
    <property type="entry name" value="FAD-linked_Oxidoreductases_BP"/>
</dbReference>
<feature type="chain" id="PRO_5042116679" description="FAD-binding PCMH-type domain-containing protein" evidence="3">
    <location>
        <begin position="24"/>
        <end position="667"/>
    </location>
</feature>
<feature type="domain" description="FAD-binding PCMH-type" evidence="4">
    <location>
        <begin position="199"/>
        <end position="378"/>
    </location>
</feature>
<organism evidence="5 6">
    <name type="scientific">Zalerion maritima</name>
    <dbReference type="NCBI Taxonomy" id="339359"/>
    <lineage>
        <taxon>Eukaryota</taxon>
        <taxon>Fungi</taxon>
        <taxon>Dikarya</taxon>
        <taxon>Ascomycota</taxon>
        <taxon>Pezizomycotina</taxon>
        <taxon>Sordariomycetes</taxon>
        <taxon>Lulworthiomycetidae</taxon>
        <taxon>Lulworthiales</taxon>
        <taxon>Lulworthiaceae</taxon>
        <taxon>Zalerion</taxon>
    </lineage>
</organism>
<dbReference type="InterPro" id="IPR016166">
    <property type="entry name" value="FAD-bd_PCMH"/>
</dbReference>
<dbReference type="Proteomes" id="UP001201980">
    <property type="component" value="Unassembled WGS sequence"/>
</dbReference>
<evidence type="ECO:0000256" key="2">
    <source>
        <dbReference type="ARBA" id="ARBA00023002"/>
    </source>
</evidence>
<dbReference type="PANTHER" id="PTHR13878:SF91">
    <property type="entry name" value="FAD BINDING DOMAIN PROTEIN (AFU_ORTHOLOGUE AFUA_6G12070)-RELATED"/>
    <property type="match status" value="1"/>
</dbReference>
<keyword evidence="6" id="KW-1185">Reference proteome</keyword>
<comment type="caution">
    <text evidence="5">The sequence shown here is derived from an EMBL/GenBank/DDBJ whole genome shotgun (WGS) entry which is preliminary data.</text>
</comment>
<proteinExistence type="inferred from homology"/>
<keyword evidence="3" id="KW-0732">Signal</keyword>
<dbReference type="Gene3D" id="3.30.465.10">
    <property type="match status" value="2"/>
</dbReference>
<sequence>MSSSTKSLLTAALLLPFSHLAGAQTLVVDNETVAADNSTVAPAASEVDPNASTNSSASLFSDETVQLTDDVLANLTSLELSNVTLFSFQNDTEEDILEKRFFFGGCKTYPGDWLWPSTIIWRIFDILLGGSLIKTVPYAAPCYSEFGGIDSAECDYITANWSNDSYIHIEDPTSVNSVLFQGLTCMPPTINVGETTCEVGGYPEYAVAVTNVAQVQLAVNLARNLNLRLVVKNTGHDFGAKSTGKGSLSIWTHNLKKIKFYNNYHQDGYSGPAFKLGAGVQAFEVYEAAHQNGVTLVGGEGATVGVMGGYIAGGGHSPLSSLYGMAADQVISLEVVTAQGRFVTASANSNPELFWALRGGGGSTYGVVTSAVVKAKPAMKVTLMTWELATSDTVDADTFWAAMKAFFERFPTYTAAGQYEYFRIQNLGGDQYYSDMGPWFAPDYTEAELRALVAPLMADFDALGVDVNPVYTEYTDFYDAWQAGFPLEPWGSNAIRQASRLFPKGNWEDETKLNNTFDALRSVVEDGAYVIAFNIGGDGSQEDYPDNAINPAWRDTYMHCILASFWDPTADESVIKSASDMLTFDWMQRLRDVSPGAGAYMSESDYIEPNWQQAFFGSKYDRLYELKQELDPLGVFYAQNGVGSEDWTMSEYILGNLPSQNSKLCRA</sequence>
<gene>
    <name evidence="5" type="ORF">MKZ38_006141</name>
</gene>